<dbReference type="SUPFAM" id="SSF54060">
    <property type="entry name" value="His-Me finger endonucleases"/>
    <property type="match status" value="1"/>
</dbReference>
<name>A0A5J4TTC2_9EUKA</name>
<sequence>MGSFIHSTELNDDLYAVQVDRENCRCNTCLQVAYIVLDSAKFWMHFVQGDMDSLTWAISGNVNRGPDQLFEEVIKDQEFYDTYKDCVYTDNGQKQILHIGVEKQGYNCIALSPKNYIINDEIVLKGVILDQNPQINEQTFMDCVNKGTIATAINKTLAQRKGAMSRLKMSKNAITGSHTKMIVLSNQSQMTTEANEGQFVPLVADTDFEINDTFPHQIRRISDQRIMKPSIKEGFYTIQLNEKNYYLHRLIAQNFIPNPNNLPQIDHINRDKSDYHIENLRWITASDNCKNKTSTHNIDYVYVDSLSDEAIVVNNYGKHHFEFYYYDPETDEFLFYNGRQYRQLHVNEVKKTGFLYVIMIDEDDKRVNVYLNKFKKIYEIEF</sequence>
<dbReference type="Gene3D" id="3.90.75.20">
    <property type="match status" value="1"/>
</dbReference>
<dbReference type="EMBL" id="SNRW01025525">
    <property type="protein sequence ID" value="KAA6361458.1"/>
    <property type="molecule type" value="Genomic_DNA"/>
</dbReference>
<dbReference type="InterPro" id="IPR003615">
    <property type="entry name" value="HNH_nuc"/>
</dbReference>
<comment type="caution">
    <text evidence="2">The sequence shown here is derived from an EMBL/GenBank/DDBJ whole genome shotgun (WGS) entry which is preliminary data.</text>
</comment>
<dbReference type="AlphaFoldDB" id="A0A5J4TTC2"/>
<dbReference type="OrthoDB" id="447635at2759"/>
<reference evidence="2 3" key="1">
    <citation type="submission" date="2019-03" db="EMBL/GenBank/DDBJ databases">
        <title>Single cell metagenomics reveals metabolic interactions within the superorganism composed of flagellate Streblomastix strix and complex community of Bacteroidetes bacteria on its surface.</title>
        <authorList>
            <person name="Treitli S.C."/>
            <person name="Kolisko M."/>
            <person name="Husnik F."/>
            <person name="Keeling P."/>
            <person name="Hampl V."/>
        </authorList>
    </citation>
    <scope>NUCLEOTIDE SEQUENCE [LARGE SCALE GENOMIC DNA]</scope>
    <source>
        <strain evidence="2">ST1C</strain>
    </source>
</reference>
<dbReference type="InterPro" id="IPR044925">
    <property type="entry name" value="His-Me_finger_sf"/>
</dbReference>
<proteinExistence type="predicted"/>
<organism evidence="2 3">
    <name type="scientific">Streblomastix strix</name>
    <dbReference type="NCBI Taxonomy" id="222440"/>
    <lineage>
        <taxon>Eukaryota</taxon>
        <taxon>Metamonada</taxon>
        <taxon>Preaxostyla</taxon>
        <taxon>Oxymonadida</taxon>
        <taxon>Streblomastigidae</taxon>
        <taxon>Streblomastix</taxon>
    </lineage>
</organism>
<evidence type="ECO:0000313" key="3">
    <source>
        <dbReference type="Proteomes" id="UP000324800"/>
    </source>
</evidence>
<dbReference type="Proteomes" id="UP000324800">
    <property type="component" value="Unassembled WGS sequence"/>
</dbReference>
<feature type="domain" description="HNH nuclease" evidence="1">
    <location>
        <begin position="245"/>
        <end position="288"/>
    </location>
</feature>
<evidence type="ECO:0000259" key="1">
    <source>
        <dbReference type="Pfam" id="PF13392"/>
    </source>
</evidence>
<protein>
    <recommendedName>
        <fullName evidence="1">HNH nuclease domain-containing protein</fullName>
    </recommendedName>
</protein>
<accession>A0A5J4TTC2</accession>
<gene>
    <name evidence="2" type="ORF">EZS28_043015</name>
</gene>
<dbReference type="Pfam" id="PF13392">
    <property type="entry name" value="HNH_3"/>
    <property type="match status" value="1"/>
</dbReference>
<evidence type="ECO:0000313" key="2">
    <source>
        <dbReference type="EMBL" id="KAA6361458.1"/>
    </source>
</evidence>